<evidence type="ECO:0000256" key="1">
    <source>
        <dbReference type="ARBA" id="ARBA00004907"/>
    </source>
</evidence>
<evidence type="ECO:0000256" key="3">
    <source>
        <dbReference type="ARBA" id="ARBA00022676"/>
    </source>
</evidence>
<feature type="binding site" evidence="9">
    <location>
        <position position="172"/>
    </location>
    <ligand>
        <name>anthranilate</name>
        <dbReference type="ChEBI" id="CHEBI:16567"/>
        <label>1</label>
    </ligand>
</feature>
<comment type="caution">
    <text evidence="13">The sequence shown here is derived from an EMBL/GenBank/DDBJ whole genome shotgun (WGS) entry which is preliminary data.</text>
</comment>
<accession>A0A9Q5ZG62</accession>
<evidence type="ECO:0000259" key="12">
    <source>
        <dbReference type="Pfam" id="PF02885"/>
    </source>
</evidence>
<dbReference type="InterPro" id="IPR000312">
    <property type="entry name" value="Glycosyl_Trfase_fam3"/>
</dbReference>
<keyword evidence="6 9" id="KW-0057">Aromatic amino acid biosynthesis</keyword>
<evidence type="ECO:0000256" key="10">
    <source>
        <dbReference type="SAM" id="MobiDB-lite"/>
    </source>
</evidence>
<dbReference type="InterPro" id="IPR036320">
    <property type="entry name" value="Glycosyl_Trfase_fam3_N_dom_sf"/>
</dbReference>
<name>A0A9Q5ZG62_NOSLI</name>
<comment type="subunit">
    <text evidence="9">Homodimer.</text>
</comment>
<gene>
    <name evidence="9" type="primary">trpD</name>
    <name evidence="13" type="ORF">VF08_03670</name>
</gene>
<dbReference type="Pfam" id="PF00591">
    <property type="entry name" value="Glycos_transf_3"/>
    <property type="match status" value="1"/>
</dbReference>
<dbReference type="NCBIfam" id="TIGR01245">
    <property type="entry name" value="trpD"/>
    <property type="match status" value="1"/>
</dbReference>
<keyword evidence="5 9" id="KW-0822">Tryptophan biosynthesis</keyword>
<sequence>MTTSPIPAQESYSVLLQQLIDGESLSRTQAAELMQGWLSEAVPPELSGAILTALNFKGVSADELTGMAEVLQAQSIGGHGEKLEQRLPPIQTSEDGGTRREVGAEASSDPNFGGQGDRENNFPASERPHVPASFSVIDTCGTGGDGSSTFNISTAVAFVVAAYGVPVAKHGNRSASSLTGSADVLEALGVNLSAPSEKVQAALQEVGITFLFAPGWHPALKAVASLRRTLRVRTVFNLLGPLVNPLRPTGQVVGLFTPKLLATVAQALQNLGKEKAIVLHGREKLDEAGLGDITDLAVLSEGEVQLTTVNPLDLDVTPAPIGMLRGGDVQENAVILKAVLQGKGTQAQQDAVALNASLALQVAGTIPFLDHAQGIKIAKDILQSGTAWTKLEELVQFLGN</sequence>
<feature type="binding site" evidence="9">
    <location>
        <position position="141"/>
    </location>
    <ligand>
        <name>5-phospho-alpha-D-ribose 1-diphosphate</name>
        <dbReference type="ChEBI" id="CHEBI:58017"/>
    </ligand>
</feature>
<keyword evidence="4 9" id="KW-0808">Transferase</keyword>
<dbReference type="HAMAP" id="MF_00211">
    <property type="entry name" value="TrpD"/>
    <property type="match status" value="1"/>
</dbReference>
<evidence type="ECO:0000313" key="14">
    <source>
        <dbReference type="Proteomes" id="UP000222310"/>
    </source>
</evidence>
<dbReference type="GO" id="GO:0005829">
    <property type="term" value="C:cytosol"/>
    <property type="evidence" value="ECO:0007669"/>
    <property type="project" value="TreeGrafter"/>
</dbReference>
<evidence type="ECO:0000259" key="11">
    <source>
        <dbReference type="Pfam" id="PF00591"/>
    </source>
</evidence>
<evidence type="ECO:0000256" key="5">
    <source>
        <dbReference type="ARBA" id="ARBA00022822"/>
    </source>
</evidence>
<dbReference type="Gene3D" id="3.40.1030.10">
    <property type="entry name" value="Nucleoside phosphorylase/phosphoribosyltransferase catalytic domain"/>
    <property type="match status" value="1"/>
</dbReference>
<dbReference type="InterPro" id="IPR017459">
    <property type="entry name" value="Glycosyl_Trfase_fam3_N_dom"/>
</dbReference>
<evidence type="ECO:0000256" key="8">
    <source>
        <dbReference type="ARBA" id="ARBA00061188"/>
    </source>
</evidence>
<dbReference type="Gene3D" id="1.20.970.10">
    <property type="entry name" value="Transferase, Pyrimidine Nucleoside Phosphorylase, Chain C"/>
    <property type="match status" value="2"/>
</dbReference>
<comment type="caution">
    <text evidence="9">Lacks conserved residue(s) required for the propagation of feature annotation.</text>
</comment>
<comment type="function">
    <text evidence="9">Catalyzes the transfer of the phosphoribosyl group of 5-phosphorylribose-1-pyrophosphate (PRPP) to anthranilate to yield N-(5'-phosphoribosyl)-anthranilate (PRA).</text>
</comment>
<comment type="pathway">
    <text evidence="1 9">Amino-acid biosynthesis; L-tryptophan biosynthesis; L-tryptophan from chorismate: step 2/5.</text>
</comment>
<dbReference type="InterPro" id="IPR005940">
    <property type="entry name" value="Anthranilate_Pribosyl_Tfrase"/>
</dbReference>
<evidence type="ECO:0000256" key="2">
    <source>
        <dbReference type="ARBA" id="ARBA00022605"/>
    </source>
</evidence>
<feature type="binding site" evidence="9">
    <location>
        <position position="227"/>
    </location>
    <ligand>
        <name>anthranilate</name>
        <dbReference type="ChEBI" id="CHEBI:16567"/>
        <label>2</label>
    </ligand>
</feature>
<proteinExistence type="inferred from homology"/>
<organism evidence="13 14">
    <name type="scientific">Nostoc linckia z8</name>
    <dbReference type="NCBI Taxonomy" id="1628746"/>
    <lineage>
        <taxon>Bacteria</taxon>
        <taxon>Bacillati</taxon>
        <taxon>Cyanobacteriota</taxon>
        <taxon>Cyanophyceae</taxon>
        <taxon>Nostocales</taxon>
        <taxon>Nostocaceae</taxon>
        <taxon>Nostoc</taxon>
    </lineage>
</organism>
<feature type="binding site" evidence="9">
    <location>
        <position position="141"/>
    </location>
    <ligand>
        <name>anthranilate</name>
        <dbReference type="ChEBI" id="CHEBI:16567"/>
        <label>1</label>
    </ligand>
</feature>
<dbReference type="FunFam" id="3.40.1030.10:FF:000002">
    <property type="entry name" value="Anthranilate phosphoribosyltransferase"/>
    <property type="match status" value="1"/>
</dbReference>
<dbReference type="EC" id="2.4.2.18" evidence="9"/>
<dbReference type="PANTHER" id="PTHR43285">
    <property type="entry name" value="ANTHRANILATE PHOSPHORIBOSYLTRANSFERASE"/>
    <property type="match status" value="1"/>
</dbReference>
<feature type="binding site" evidence="9">
    <location>
        <begin position="169"/>
        <end position="177"/>
    </location>
    <ligand>
        <name>5-phospho-alpha-D-ribose 1-diphosphate</name>
        <dbReference type="ChEBI" id="CHEBI:58017"/>
    </ligand>
</feature>
<dbReference type="RefSeq" id="WP_099066162.1">
    <property type="nucleotide sequence ID" value="NZ_LAHD01000006.1"/>
</dbReference>
<evidence type="ECO:0000313" key="13">
    <source>
        <dbReference type="EMBL" id="PHK06585.1"/>
    </source>
</evidence>
<evidence type="ECO:0000256" key="9">
    <source>
        <dbReference type="HAMAP-Rule" id="MF_00211"/>
    </source>
</evidence>
<dbReference type="Pfam" id="PF02885">
    <property type="entry name" value="Glycos_trans_3N"/>
    <property type="match status" value="1"/>
</dbReference>
<dbReference type="AlphaFoldDB" id="A0A9Q5ZG62"/>
<dbReference type="SUPFAM" id="SSF47648">
    <property type="entry name" value="Nucleoside phosphorylase/phosphoribosyltransferase N-terminal domain"/>
    <property type="match status" value="1"/>
</dbReference>
<feature type="binding site" evidence="9">
    <location>
        <position position="287"/>
    </location>
    <ligand>
        <name>Mg(2+)</name>
        <dbReference type="ChEBI" id="CHEBI:18420"/>
        <label>1</label>
    </ligand>
</feature>
<dbReference type="GO" id="GO:0004048">
    <property type="term" value="F:anthranilate phosphoribosyltransferase activity"/>
    <property type="evidence" value="ECO:0007669"/>
    <property type="project" value="UniProtKB-UniRule"/>
</dbReference>
<feature type="domain" description="Glycosyl transferase family 3" evidence="11">
    <location>
        <begin position="136"/>
        <end position="387"/>
    </location>
</feature>
<dbReference type="SUPFAM" id="SSF52418">
    <property type="entry name" value="Nucleoside phosphorylase/phosphoribosyltransferase catalytic domain"/>
    <property type="match status" value="1"/>
</dbReference>
<reference evidence="13 14" key="1">
    <citation type="submission" date="2015-02" db="EMBL/GenBank/DDBJ databases">
        <title>Nostoc linckia genome annotation.</title>
        <authorList>
            <person name="Zhou Z."/>
        </authorList>
    </citation>
    <scope>NUCLEOTIDE SEQUENCE [LARGE SCALE GENOMIC DNA]</scope>
    <source>
        <strain evidence="14">z8</strain>
    </source>
</reference>
<dbReference type="InterPro" id="IPR035902">
    <property type="entry name" value="Nuc_phospho_transferase"/>
</dbReference>
<comment type="similarity">
    <text evidence="9">Belongs to the anthranilate phosphoribosyltransferase family.</text>
</comment>
<evidence type="ECO:0000256" key="6">
    <source>
        <dbReference type="ARBA" id="ARBA00023141"/>
    </source>
</evidence>
<keyword evidence="2 9" id="KW-0028">Amino-acid biosynthesis</keyword>
<feature type="binding site" evidence="9">
    <location>
        <begin position="144"/>
        <end position="145"/>
    </location>
    <ligand>
        <name>5-phospho-alpha-D-ribose 1-diphosphate</name>
        <dbReference type="ChEBI" id="CHEBI:58017"/>
    </ligand>
</feature>
<dbReference type="GO" id="GO:0000162">
    <property type="term" value="P:L-tryptophan biosynthetic process"/>
    <property type="evidence" value="ECO:0007669"/>
    <property type="project" value="UniProtKB-UniRule"/>
</dbReference>
<feature type="binding site" evidence="9">
    <location>
        <position position="153"/>
    </location>
    <ligand>
        <name>Mg(2+)</name>
        <dbReference type="ChEBI" id="CHEBI:18420"/>
        <label>1</label>
    </ligand>
</feature>
<dbReference type="Proteomes" id="UP000222310">
    <property type="component" value="Unassembled WGS sequence"/>
</dbReference>
<feature type="binding site" evidence="9">
    <location>
        <position position="181"/>
    </location>
    <ligand>
        <name>5-phospho-alpha-D-ribose 1-diphosphate</name>
        <dbReference type="ChEBI" id="CHEBI:58017"/>
    </ligand>
</feature>
<feature type="binding site" evidence="9">
    <location>
        <begin position="151"/>
        <end position="154"/>
    </location>
    <ligand>
        <name>5-phospho-alpha-D-ribose 1-diphosphate</name>
        <dbReference type="ChEBI" id="CHEBI:58017"/>
    </ligand>
</feature>
<comment type="catalytic activity">
    <reaction evidence="7 9">
        <text>N-(5-phospho-beta-D-ribosyl)anthranilate + diphosphate = 5-phospho-alpha-D-ribose 1-diphosphate + anthranilate</text>
        <dbReference type="Rhea" id="RHEA:11768"/>
        <dbReference type="ChEBI" id="CHEBI:16567"/>
        <dbReference type="ChEBI" id="CHEBI:18277"/>
        <dbReference type="ChEBI" id="CHEBI:33019"/>
        <dbReference type="ChEBI" id="CHEBI:58017"/>
        <dbReference type="EC" id="2.4.2.18"/>
    </reaction>
</comment>
<evidence type="ECO:0000256" key="4">
    <source>
        <dbReference type="ARBA" id="ARBA00022679"/>
    </source>
</evidence>
<feature type="binding site" evidence="9">
    <location>
        <position position="286"/>
    </location>
    <ligand>
        <name>Mg(2+)</name>
        <dbReference type="ChEBI" id="CHEBI:18420"/>
        <label>2</label>
    </ligand>
</feature>
<protein>
    <recommendedName>
        <fullName evidence="9">Anthranilate phosphoribosyltransferase</fullName>
        <ecNumber evidence="9">2.4.2.18</ecNumber>
    </recommendedName>
</protein>
<feature type="binding site" evidence="9">
    <location>
        <position position="287"/>
    </location>
    <ligand>
        <name>Mg(2+)</name>
        <dbReference type="ChEBI" id="CHEBI:18420"/>
        <label>2</label>
    </ligand>
</feature>
<comment type="similarity">
    <text evidence="8">In the C-terminal section; belongs to the anthranilate phosphoribosyltransferase family.</text>
</comment>
<keyword evidence="9" id="KW-0479">Metal-binding</keyword>
<feature type="domain" description="Glycosyl transferase family 3 N-terminal" evidence="12">
    <location>
        <begin position="15"/>
        <end position="73"/>
    </location>
</feature>
<feature type="region of interest" description="Disordered" evidence="10">
    <location>
        <begin position="79"/>
        <end position="123"/>
    </location>
</feature>
<keyword evidence="3 9" id="KW-0328">Glycosyltransferase</keyword>
<feature type="binding site" evidence="9">
    <location>
        <position position="149"/>
    </location>
    <ligand>
        <name>5-phospho-alpha-D-ribose 1-diphosphate</name>
        <dbReference type="ChEBI" id="CHEBI:58017"/>
    </ligand>
</feature>
<dbReference type="EMBL" id="LAHD01000006">
    <property type="protein sequence ID" value="PHK06585.1"/>
    <property type="molecule type" value="Genomic_DNA"/>
</dbReference>
<evidence type="ECO:0000256" key="7">
    <source>
        <dbReference type="ARBA" id="ARBA00052328"/>
    </source>
</evidence>
<dbReference type="GO" id="GO:0000287">
    <property type="term" value="F:magnesium ion binding"/>
    <property type="evidence" value="ECO:0007669"/>
    <property type="project" value="UniProtKB-UniRule"/>
</dbReference>
<dbReference type="PANTHER" id="PTHR43285:SF2">
    <property type="entry name" value="ANTHRANILATE PHOSPHORIBOSYLTRANSFERASE"/>
    <property type="match status" value="1"/>
</dbReference>
<dbReference type="GeneID" id="57094538"/>
<comment type="cofactor">
    <cofactor evidence="9">
        <name>Mg(2+)</name>
        <dbReference type="ChEBI" id="CHEBI:18420"/>
    </cofactor>
    <text evidence="9">Binds 2 magnesium ions per monomer.</text>
</comment>
<keyword evidence="9" id="KW-0460">Magnesium</keyword>